<dbReference type="OMA" id="TMADRVN"/>
<dbReference type="Gene3D" id="2.40.128.20">
    <property type="match status" value="1"/>
</dbReference>
<dbReference type="GO" id="GO:0005576">
    <property type="term" value="C:extracellular region"/>
    <property type="evidence" value="ECO:0007669"/>
    <property type="project" value="UniProtKB-SubCell"/>
</dbReference>
<dbReference type="PANTHER" id="PTHR46676:SF1">
    <property type="entry name" value="PROTEIN AMBP"/>
    <property type="match status" value="1"/>
</dbReference>
<evidence type="ECO:0000313" key="11">
    <source>
        <dbReference type="Proteomes" id="UP000283210"/>
    </source>
</evidence>
<evidence type="ECO:0000313" key="10">
    <source>
        <dbReference type="EMBL" id="RVE65676.1"/>
    </source>
</evidence>
<dbReference type="InterPro" id="IPR022272">
    <property type="entry name" value="Lipocalin_CS"/>
</dbReference>
<name>A0A3S2P3A9_ORYJA</name>
<comment type="similarity">
    <text evidence="7">Belongs to the calycin superfamily. Lipocalin family.</text>
</comment>
<dbReference type="Pfam" id="PF00061">
    <property type="entry name" value="Lipocalin"/>
    <property type="match status" value="1"/>
</dbReference>
<evidence type="ECO:0000256" key="6">
    <source>
        <dbReference type="ARBA" id="ARBA00023157"/>
    </source>
</evidence>
<dbReference type="InterPro" id="IPR012674">
    <property type="entry name" value="Calycin"/>
</dbReference>
<evidence type="ECO:0000256" key="2">
    <source>
        <dbReference type="ARBA" id="ARBA00022525"/>
    </source>
</evidence>
<dbReference type="InterPro" id="IPR000566">
    <property type="entry name" value="Lipocln_cytosolic_FA-bd_dom"/>
</dbReference>
<evidence type="ECO:0000256" key="1">
    <source>
        <dbReference type="ARBA" id="ARBA00004613"/>
    </source>
</evidence>
<reference evidence="10 11" key="1">
    <citation type="submission" date="2018-11" db="EMBL/GenBank/DDBJ databases">
        <authorList>
            <person name="Lopez-Roques C."/>
            <person name="Donnadieu C."/>
            <person name="Bouchez O."/>
            <person name="Klopp C."/>
            <person name="Cabau C."/>
            <person name="Zahm M."/>
        </authorList>
    </citation>
    <scope>NUCLEOTIDE SEQUENCE [LARGE SCALE GENOMIC DNA]</scope>
    <source>
        <strain evidence="10">RS831</strain>
        <tissue evidence="10">Whole body</tissue>
    </source>
</reference>
<dbReference type="GO" id="GO:0004867">
    <property type="term" value="F:serine-type endopeptidase inhibitor activity"/>
    <property type="evidence" value="ECO:0007669"/>
    <property type="project" value="UniProtKB-KW"/>
</dbReference>
<keyword evidence="3" id="KW-0646">Protease inhibitor</keyword>
<organism evidence="10 11">
    <name type="scientific">Oryzias javanicus</name>
    <name type="common">Javanese ricefish</name>
    <name type="synonym">Aplocheilus javanicus</name>
    <dbReference type="NCBI Taxonomy" id="123683"/>
    <lineage>
        <taxon>Eukaryota</taxon>
        <taxon>Metazoa</taxon>
        <taxon>Chordata</taxon>
        <taxon>Craniata</taxon>
        <taxon>Vertebrata</taxon>
        <taxon>Euteleostomi</taxon>
        <taxon>Actinopterygii</taxon>
        <taxon>Neopterygii</taxon>
        <taxon>Teleostei</taxon>
        <taxon>Neoteleostei</taxon>
        <taxon>Acanthomorphata</taxon>
        <taxon>Ovalentaria</taxon>
        <taxon>Atherinomorphae</taxon>
        <taxon>Beloniformes</taxon>
        <taxon>Adrianichthyidae</taxon>
        <taxon>Oryziinae</taxon>
        <taxon>Oryzias</taxon>
    </lineage>
</organism>
<keyword evidence="6" id="KW-1015">Disulfide bond</keyword>
<dbReference type="OrthoDB" id="9949223at2759"/>
<evidence type="ECO:0000256" key="8">
    <source>
        <dbReference type="SAM" id="SignalP"/>
    </source>
</evidence>
<dbReference type="SUPFAM" id="SSF50814">
    <property type="entry name" value="Lipocalins"/>
    <property type="match status" value="1"/>
</dbReference>
<keyword evidence="5" id="KW-0722">Serine protease inhibitor</keyword>
<proteinExistence type="inferred from homology"/>
<evidence type="ECO:0000256" key="7">
    <source>
        <dbReference type="RuleBase" id="RU003695"/>
    </source>
</evidence>
<dbReference type="Proteomes" id="UP000283210">
    <property type="component" value="Chromosome 12"/>
</dbReference>
<dbReference type="InterPro" id="IPR029856">
    <property type="entry name" value="AMBP"/>
</dbReference>
<evidence type="ECO:0000256" key="4">
    <source>
        <dbReference type="ARBA" id="ARBA00022729"/>
    </source>
</evidence>
<dbReference type="EMBL" id="CM012448">
    <property type="protein sequence ID" value="RVE65676.1"/>
    <property type="molecule type" value="Genomic_DNA"/>
</dbReference>
<dbReference type="PANTHER" id="PTHR46676">
    <property type="entry name" value="PROTEIN AMBP"/>
    <property type="match status" value="1"/>
</dbReference>
<dbReference type="PRINTS" id="PR01215">
    <property type="entry name" value="A1MCGLOBULIN"/>
</dbReference>
<dbReference type="PROSITE" id="PS00213">
    <property type="entry name" value="LIPOCALIN"/>
    <property type="match status" value="1"/>
</dbReference>
<keyword evidence="2" id="KW-0964">Secreted</keyword>
<evidence type="ECO:0000256" key="5">
    <source>
        <dbReference type="ARBA" id="ARBA00022900"/>
    </source>
</evidence>
<evidence type="ECO:0000256" key="3">
    <source>
        <dbReference type="ARBA" id="ARBA00022690"/>
    </source>
</evidence>
<feature type="chain" id="PRO_5018642154" description="Lipocalin/cytosolic fatty-acid binding domain-containing protein" evidence="8">
    <location>
        <begin position="20"/>
        <end position="195"/>
    </location>
</feature>
<protein>
    <recommendedName>
        <fullName evidence="9">Lipocalin/cytosolic fatty-acid binding domain-containing protein</fullName>
    </recommendedName>
</protein>
<keyword evidence="11" id="KW-1185">Reference proteome</keyword>
<reference evidence="10 11" key="2">
    <citation type="submission" date="2019-01" db="EMBL/GenBank/DDBJ databases">
        <title>A chromosome length genome reference of the Java medaka (oryzias javanicus).</title>
        <authorList>
            <person name="Herpin A."/>
            <person name="Takehana Y."/>
            <person name="Naruse K."/>
            <person name="Ansai S."/>
            <person name="Kawaguchi M."/>
        </authorList>
    </citation>
    <scope>NUCLEOTIDE SEQUENCE [LARGE SCALE GENOMIC DNA]</scope>
    <source>
        <strain evidence="10">RS831</strain>
        <tissue evidence="10">Whole body</tissue>
    </source>
</reference>
<dbReference type="AlphaFoldDB" id="A0A3S2P3A9"/>
<feature type="signal peptide" evidence="8">
    <location>
        <begin position="1"/>
        <end position="19"/>
    </location>
</feature>
<dbReference type="InterPro" id="IPR002968">
    <property type="entry name" value="A1-microglobln"/>
</dbReference>
<gene>
    <name evidence="10" type="ORF">OJAV_G00118890</name>
</gene>
<comment type="subcellular location">
    <subcellularLocation>
        <location evidence="1">Secreted</location>
    </subcellularLocation>
</comment>
<sequence length="195" mass="22082">MMQEVTRLMVLLVLGSTRTQQSPILLQENFDLEKFMGGWFEVAVASTCPHYMQRKRENPLIVALKLHHVPFWSNFTMTTNTLRNSSCIETSVHYFLTNTSGRFFHHVTRFGADIDSFVLHTDEDDGSAVMLQLSTEKPSGNKTRIIKLYSRTADVSPAVLHQFQALAMNYGMSEDAIIINQNKGVCLPGEQMAHD</sequence>
<evidence type="ECO:0000259" key="9">
    <source>
        <dbReference type="Pfam" id="PF00061"/>
    </source>
</evidence>
<keyword evidence="4 8" id="KW-0732">Signal</keyword>
<accession>A0A3S2P3A9</accession>
<feature type="domain" description="Lipocalin/cytosolic fatty-acid binding" evidence="9">
    <location>
        <begin position="37"/>
        <end position="182"/>
    </location>
</feature>